<evidence type="ECO:0000313" key="2">
    <source>
        <dbReference type="Proteomes" id="UP000509597"/>
    </source>
</evidence>
<protein>
    <recommendedName>
        <fullName evidence="3">Glycerate kinase</fullName>
    </recommendedName>
</protein>
<dbReference type="InterPro" id="IPR036129">
    <property type="entry name" value="Glycerate_kinase_sf"/>
</dbReference>
<sequence>MKKIVIAPDSFKESLSAKQLEGMIAALFRAKRALDSSATGRWRRRFFKALIDTGSANFSKPLRAGRWALNWRIEFDFGNPSSQMH</sequence>
<proteinExistence type="predicted"/>
<evidence type="ECO:0008006" key="3">
    <source>
        <dbReference type="Google" id="ProtNLM"/>
    </source>
</evidence>
<dbReference type="EMBL" id="CP058627">
    <property type="protein sequence ID" value="QLG89360.1"/>
    <property type="molecule type" value="Genomic_DNA"/>
</dbReference>
<dbReference type="Proteomes" id="UP000509597">
    <property type="component" value="Chromosome"/>
</dbReference>
<name>A0A7H9BL05_9NEIS</name>
<dbReference type="AlphaFoldDB" id="A0A7H9BL05"/>
<dbReference type="KEGG" id="chiz:HQ393_14515"/>
<dbReference type="GO" id="GO:0008887">
    <property type="term" value="F:glycerate kinase activity"/>
    <property type="evidence" value="ECO:0007669"/>
    <property type="project" value="InterPro"/>
</dbReference>
<dbReference type="SUPFAM" id="SSF110738">
    <property type="entry name" value="Glycerate kinase I"/>
    <property type="match status" value="1"/>
</dbReference>
<evidence type="ECO:0000313" key="1">
    <source>
        <dbReference type="EMBL" id="QLG89360.1"/>
    </source>
</evidence>
<keyword evidence="2" id="KW-1185">Reference proteome</keyword>
<reference evidence="1 2" key="1">
    <citation type="submission" date="2020-07" db="EMBL/GenBank/DDBJ databases">
        <title>Complete genome sequence of Chitinibacter sp. 2T18.</title>
        <authorList>
            <person name="Bae J.-W."/>
            <person name="Choi J.-W."/>
        </authorList>
    </citation>
    <scope>NUCLEOTIDE SEQUENCE [LARGE SCALE GENOMIC DNA]</scope>
    <source>
        <strain evidence="1 2">2T18</strain>
    </source>
</reference>
<dbReference type="GO" id="GO:0031388">
    <property type="term" value="P:organic acid phosphorylation"/>
    <property type="evidence" value="ECO:0007669"/>
    <property type="project" value="InterPro"/>
</dbReference>
<dbReference type="InterPro" id="IPR018197">
    <property type="entry name" value="Glycerate_kinase_RE-like"/>
</dbReference>
<dbReference type="Gene3D" id="3.40.50.10350">
    <property type="entry name" value="Glycerate kinase, domain 1"/>
    <property type="match status" value="1"/>
</dbReference>
<accession>A0A7H9BL05</accession>
<gene>
    <name evidence="1" type="ORF">HQ393_14515</name>
</gene>
<organism evidence="1 2">
    <name type="scientific">Chitinibacter bivalviorum</name>
    <dbReference type="NCBI Taxonomy" id="2739434"/>
    <lineage>
        <taxon>Bacteria</taxon>
        <taxon>Pseudomonadati</taxon>
        <taxon>Pseudomonadota</taxon>
        <taxon>Betaproteobacteria</taxon>
        <taxon>Neisseriales</taxon>
        <taxon>Chitinibacteraceae</taxon>
        <taxon>Chitinibacter</taxon>
    </lineage>
</organism>
<dbReference type="RefSeq" id="WP_179355927.1">
    <property type="nucleotide sequence ID" value="NZ_CP058627.1"/>
</dbReference>